<sequence length="58" mass="6667">MRILCGETDITDHLDKNGNGSMNISNWELIKDFFANRINCVMQDRRQKTSKIAAIIEP</sequence>
<name>A0ABP8A5M9_9SPHI</name>
<dbReference type="EMBL" id="BAAAZK010000007">
    <property type="protein sequence ID" value="GAA4178204.1"/>
    <property type="molecule type" value="Genomic_DNA"/>
</dbReference>
<evidence type="ECO:0000313" key="2">
    <source>
        <dbReference type="Proteomes" id="UP001500167"/>
    </source>
</evidence>
<accession>A0ABP8A5M9</accession>
<gene>
    <name evidence="1" type="ORF">GCM10022218_28390</name>
</gene>
<keyword evidence="2" id="KW-1185">Reference proteome</keyword>
<evidence type="ECO:0000313" key="1">
    <source>
        <dbReference type="EMBL" id="GAA4178204.1"/>
    </source>
</evidence>
<proteinExistence type="predicted"/>
<organism evidence="1 2">
    <name type="scientific">Sphingobacterium ginsenosidimutans</name>
    <dbReference type="NCBI Taxonomy" id="687845"/>
    <lineage>
        <taxon>Bacteria</taxon>
        <taxon>Pseudomonadati</taxon>
        <taxon>Bacteroidota</taxon>
        <taxon>Sphingobacteriia</taxon>
        <taxon>Sphingobacteriales</taxon>
        <taxon>Sphingobacteriaceae</taxon>
        <taxon>Sphingobacterium</taxon>
    </lineage>
</organism>
<dbReference type="Proteomes" id="UP001500167">
    <property type="component" value="Unassembled WGS sequence"/>
</dbReference>
<protein>
    <submittedName>
        <fullName evidence="1">Uncharacterized protein</fullName>
    </submittedName>
</protein>
<reference evidence="2" key="1">
    <citation type="journal article" date="2019" name="Int. J. Syst. Evol. Microbiol.">
        <title>The Global Catalogue of Microorganisms (GCM) 10K type strain sequencing project: providing services to taxonomists for standard genome sequencing and annotation.</title>
        <authorList>
            <consortium name="The Broad Institute Genomics Platform"/>
            <consortium name="The Broad Institute Genome Sequencing Center for Infectious Disease"/>
            <person name="Wu L."/>
            <person name="Ma J."/>
        </authorList>
    </citation>
    <scope>NUCLEOTIDE SEQUENCE [LARGE SCALE GENOMIC DNA]</scope>
    <source>
        <strain evidence="2">JCM 16722</strain>
    </source>
</reference>
<comment type="caution">
    <text evidence="1">The sequence shown here is derived from an EMBL/GenBank/DDBJ whole genome shotgun (WGS) entry which is preliminary data.</text>
</comment>